<dbReference type="RefSeq" id="WP_313322866.1">
    <property type="nucleotide sequence ID" value="NZ_CP134878.1"/>
</dbReference>
<protein>
    <recommendedName>
        <fullName evidence="5">DUF2892 domain-containing protein</fullName>
    </recommendedName>
</protein>
<gene>
    <name evidence="3" type="ORF">RN605_05305</name>
    <name evidence="2" type="ORF">RN608_12005</name>
</gene>
<evidence type="ECO:0000256" key="1">
    <source>
        <dbReference type="SAM" id="Phobius"/>
    </source>
</evidence>
<dbReference type="EMBL" id="CP134878">
    <property type="protein sequence ID" value="WNM18727.1"/>
    <property type="molecule type" value="Genomic_DNA"/>
</dbReference>
<dbReference type="AlphaFoldDB" id="A0AA96EVN4"/>
<accession>A0AA96F488</accession>
<accession>A0AA96EVN4</accession>
<organism evidence="2">
    <name type="scientific">Flavobacterium capsici</name>
    <dbReference type="NCBI Taxonomy" id="3075618"/>
    <lineage>
        <taxon>Bacteria</taxon>
        <taxon>Pseudomonadati</taxon>
        <taxon>Bacteroidota</taxon>
        <taxon>Flavobacteriia</taxon>
        <taxon>Flavobacteriales</taxon>
        <taxon>Flavobacteriaceae</taxon>
        <taxon>Flavobacterium</taxon>
    </lineage>
</organism>
<name>A0AA96EVN4_9FLAO</name>
<keyword evidence="1" id="KW-1133">Transmembrane helix</keyword>
<sequence length="67" mass="8074">MKNILFNNWHFMRFFRIALALFLFYNAYITHEWFFIVFGIFFMIQAVFNLGCSPNGCNVSYKSTKNE</sequence>
<feature type="transmembrane region" description="Helical" evidence="1">
    <location>
        <begin position="34"/>
        <end position="52"/>
    </location>
</feature>
<keyword evidence="4" id="KW-1185">Reference proteome</keyword>
<dbReference type="Proteomes" id="UP001304515">
    <property type="component" value="Chromosome"/>
</dbReference>
<evidence type="ECO:0000313" key="4">
    <source>
        <dbReference type="Proteomes" id="UP001304515"/>
    </source>
</evidence>
<dbReference type="KEGG" id="fcj:RN605_05305"/>
<keyword evidence="1" id="KW-0812">Transmembrane</keyword>
<keyword evidence="1" id="KW-0472">Membrane</keyword>
<reference evidence="2 4" key="1">
    <citation type="submission" date="2023-09" db="EMBL/GenBank/DDBJ databases">
        <title>Flavobacterium sp. a novel bacteria isolate from Pepper rhizosphere.</title>
        <authorList>
            <person name="Peng Y."/>
            <person name="Lee J."/>
        </authorList>
    </citation>
    <scope>NUCLEOTIDE SEQUENCE</scope>
    <source>
        <strain evidence="2">PMR2A8</strain>
        <strain evidence="3 4">PMTSA4</strain>
    </source>
</reference>
<evidence type="ECO:0008006" key="5">
    <source>
        <dbReference type="Google" id="ProtNLM"/>
    </source>
</evidence>
<proteinExistence type="predicted"/>
<feature type="transmembrane region" description="Helical" evidence="1">
    <location>
        <begin position="12"/>
        <end position="28"/>
    </location>
</feature>
<dbReference type="EMBL" id="CP134890">
    <property type="protein sequence ID" value="WNM22778.1"/>
    <property type="molecule type" value="Genomic_DNA"/>
</dbReference>
<evidence type="ECO:0000313" key="3">
    <source>
        <dbReference type="EMBL" id="WNM22778.1"/>
    </source>
</evidence>
<evidence type="ECO:0000313" key="2">
    <source>
        <dbReference type="EMBL" id="WNM18727.1"/>
    </source>
</evidence>